<evidence type="ECO:0000256" key="5">
    <source>
        <dbReference type="ARBA" id="ARBA00022846"/>
    </source>
</evidence>
<feature type="domain" description="EF-hand" evidence="10">
    <location>
        <begin position="552"/>
        <end position="587"/>
    </location>
</feature>
<evidence type="ECO:0000313" key="12">
    <source>
        <dbReference type="EMBL" id="CAK9111009.1"/>
    </source>
</evidence>
<dbReference type="InterPro" id="IPR040193">
    <property type="entry name" value="EFHC1/EFHC2/EFHB"/>
</dbReference>
<dbReference type="InterPro" id="IPR011992">
    <property type="entry name" value="EF-hand-dom_pair"/>
</dbReference>
<organism evidence="12 13">
    <name type="scientific">Durusdinium trenchii</name>
    <dbReference type="NCBI Taxonomy" id="1381693"/>
    <lineage>
        <taxon>Eukaryota</taxon>
        <taxon>Sar</taxon>
        <taxon>Alveolata</taxon>
        <taxon>Dinophyceae</taxon>
        <taxon>Suessiales</taxon>
        <taxon>Symbiodiniaceae</taxon>
        <taxon>Durusdinium</taxon>
    </lineage>
</organism>
<dbReference type="InterPro" id="IPR018247">
    <property type="entry name" value="EF_Hand_1_Ca_BS"/>
</dbReference>
<evidence type="ECO:0000256" key="8">
    <source>
        <dbReference type="ARBA" id="ARBA00023273"/>
    </source>
</evidence>
<evidence type="ECO:0000256" key="2">
    <source>
        <dbReference type="ARBA" id="ARBA00022490"/>
    </source>
</evidence>
<feature type="region of interest" description="Disordered" evidence="9">
    <location>
        <begin position="742"/>
        <end position="762"/>
    </location>
</feature>
<name>A0ABP0SF70_9DINO</name>
<dbReference type="CDD" id="cd00051">
    <property type="entry name" value="EFh"/>
    <property type="match status" value="1"/>
</dbReference>
<keyword evidence="2" id="KW-0963">Cytoplasm</keyword>
<feature type="domain" description="DM10" evidence="11">
    <location>
        <begin position="98"/>
        <end position="202"/>
    </location>
</feature>
<keyword evidence="8" id="KW-0966">Cell projection</keyword>
<dbReference type="PROSITE" id="PS50222">
    <property type="entry name" value="EF_HAND_2"/>
    <property type="match status" value="2"/>
</dbReference>
<keyword evidence="5" id="KW-0282">Flagellum</keyword>
<evidence type="ECO:0000256" key="1">
    <source>
        <dbReference type="ARBA" id="ARBA00004611"/>
    </source>
</evidence>
<dbReference type="InterPro" id="IPR006602">
    <property type="entry name" value="DM10_dom"/>
</dbReference>
<dbReference type="Gene3D" id="2.30.29.170">
    <property type="match status" value="3"/>
</dbReference>
<evidence type="ECO:0000256" key="4">
    <source>
        <dbReference type="ARBA" id="ARBA00022837"/>
    </source>
</evidence>
<sequence>MDPLVSAEDLRALPHLPGYIYRQRKSNYPRANSWNLVNGVRIEQKEGISFDKPKFVKVSKLPDVWRSGSLPDSETREVFKTDVVELETQELPAWDAFDRHVLRFSGYFKESVVEANLENHRVRKAIIYYYLEDDTCQIQEPKVDNSGMPQGQLIRRHRFPSPEGGYLRAEDLRVGTILQIYGRHIFITDCDPFTREYFEQLGIPQGPTEPEEMDPFQATREAMKNHASTQPRTYEKIYREVMLGGGHINADMQQFLENDKKVLRFYAVMDDVSTPQFERRPFTIMFFLADDTLEISEQYPLNCGRENFPIFFKRGKIPFGPYKVEGPQAQARKKHEFVHGHDFRVNTTVQLLGNYSFFIYDADEFTRNYFRTQLGEELEPMVDVRLPERAVPRAKTPPYTGYGSWEDSMGSVTHIVPKLPKKDLVKLFQHEGKVLRFKARFAKPKPEDADRLFVISFYLQDDTLAIHEPPQRNMGIVTGRFLEKGIHLNQITGAFFQPNDLLPGNVIKVYNNEMLILDMDEYSRKVFEDPDTLLRKFDLEAVLQKLRDSMRQQYPLIRDIFRRFDGDHDGVLTVSEFQQALEKFGFQLGPEDVLKIMRHFDSRRDGQVSYNEFCDALLDPDWTTGMLQTQNPLDEKHDEAYATRASAKTAERAETTQVRKAVRELGDVLYKKHGFVIRILKEMQHITHEDYVTSEQIKKALEHVGHPFHLEDVERVILYLHPDADLNAVDYRRLFQDARRPRQTGRPFGRYRVSYGSNGDTG</sequence>
<keyword evidence="4" id="KW-0106">Calcium</keyword>
<keyword evidence="3" id="KW-0677">Repeat</keyword>
<evidence type="ECO:0008006" key="14">
    <source>
        <dbReference type="Google" id="ProtNLM"/>
    </source>
</evidence>
<dbReference type="PROSITE" id="PS51336">
    <property type="entry name" value="DM10"/>
    <property type="match status" value="3"/>
</dbReference>
<dbReference type="PROSITE" id="PS00018">
    <property type="entry name" value="EF_HAND_1"/>
    <property type="match status" value="1"/>
</dbReference>
<dbReference type="Proteomes" id="UP001642484">
    <property type="component" value="Unassembled WGS sequence"/>
</dbReference>
<keyword evidence="6" id="KW-0969">Cilium</keyword>
<comment type="caution">
    <text evidence="12">The sequence shown here is derived from an EMBL/GenBank/DDBJ whole genome shotgun (WGS) entry which is preliminary data.</text>
</comment>
<evidence type="ECO:0000256" key="7">
    <source>
        <dbReference type="ARBA" id="ARBA00023212"/>
    </source>
</evidence>
<dbReference type="PANTHER" id="PTHR12086">
    <property type="entry name" value="EF-HAND DOMAIN C-TERMINAL CONTAINING PROTEIN"/>
    <property type="match status" value="1"/>
</dbReference>
<evidence type="ECO:0000259" key="11">
    <source>
        <dbReference type="PROSITE" id="PS51336"/>
    </source>
</evidence>
<dbReference type="Gene3D" id="1.10.238.10">
    <property type="entry name" value="EF-hand"/>
    <property type="match status" value="1"/>
</dbReference>
<feature type="domain" description="DM10" evidence="11">
    <location>
        <begin position="259"/>
        <end position="374"/>
    </location>
</feature>
<dbReference type="InterPro" id="IPR002048">
    <property type="entry name" value="EF_hand_dom"/>
</dbReference>
<evidence type="ECO:0000259" key="10">
    <source>
        <dbReference type="PROSITE" id="PS50222"/>
    </source>
</evidence>
<evidence type="ECO:0000256" key="3">
    <source>
        <dbReference type="ARBA" id="ARBA00022737"/>
    </source>
</evidence>
<keyword evidence="7" id="KW-0206">Cytoskeleton</keyword>
<proteinExistence type="predicted"/>
<keyword evidence="13" id="KW-1185">Reference proteome</keyword>
<evidence type="ECO:0000256" key="9">
    <source>
        <dbReference type="SAM" id="MobiDB-lite"/>
    </source>
</evidence>
<dbReference type="SMART" id="SM00054">
    <property type="entry name" value="EFh"/>
    <property type="match status" value="2"/>
</dbReference>
<protein>
    <recommendedName>
        <fullName evidence="14">EF-hand domain-containing protein 1</fullName>
    </recommendedName>
</protein>
<dbReference type="SMART" id="SM00676">
    <property type="entry name" value="DM10"/>
    <property type="match status" value="3"/>
</dbReference>
<dbReference type="EMBL" id="CAXAMN010027484">
    <property type="protein sequence ID" value="CAK9111009.1"/>
    <property type="molecule type" value="Genomic_DNA"/>
</dbReference>
<dbReference type="Pfam" id="PF13499">
    <property type="entry name" value="EF-hand_7"/>
    <property type="match status" value="1"/>
</dbReference>
<accession>A0ABP0SF70</accession>
<evidence type="ECO:0000313" key="13">
    <source>
        <dbReference type="Proteomes" id="UP001642484"/>
    </source>
</evidence>
<evidence type="ECO:0000256" key="6">
    <source>
        <dbReference type="ARBA" id="ARBA00023069"/>
    </source>
</evidence>
<feature type="domain" description="DM10" evidence="11">
    <location>
        <begin position="431"/>
        <end position="531"/>
    </location>
</feature>
<dbReference type="Pfam" id="PF06565">
    <property type="entry name" value="DM10_dom"/>
    <property type="match status" value="3"/>
</dbReference>
<dbReference type="SUPFAM" id="SSF47473">
    <property type="entry name" value="EF-hand"/>
    <property type="match status" value="1"/>
</dbReference>
<dbReference type="PANTHER" id="PTHR12086:SF9">
    <property type="entry name" value="EF-HAND DOMAIN-CONTAINING PROTEIN 1"/>
    <property type="match status" value="1"/>
</dbReference>
<reference evidence="12 13" key="1">
    <citation type="submission" date="2024-02" db="EMBL/GenBank/DDBJ databases">
        <authorList>
            <person name="Chen Y."/>
            <person name="Shah S."/>
            <person name="Dougan E. K."/>
            <person name="Thang M."/>
            <person name="Chan C."/>
        </authorList>
    </citation>
    <scope>NUCLEOTIDE SEQUENCE [LARGE SCALE GENOMIC DNA]</scope>
</reference>
<gene>
    <name evidence="12" type="ORF">CCMP2556_LOCUS51562</name>
</gene>
<feature type="domain" description="EF-hand" evidence="10">
    <location>
        <begin position="588"/>
        <end position="623"/>
    </location>
</feature>
<comment type="subcellular location">
    <subcellularLocation>
        <location evidence="1">Cytoplasm</location>
        <location evidence="1">Cytoskeleton</location>
        <location evidence="1">Flagellum axoneme</location>
    </subcellularLocation>
</comment>